<dbReference type="EMBL" id="AQHF01000020">
    <property type="protein sequence ID" value="MBE0346155.1"/>
    <property type="molecule type" value="Genomic_DNA"/>
</dbReference>
<reference evidence="12 13" key="1">
    <citation type="submission" date="2015-06" db="EMBL/GenBank/DDBJ databases">
        <title>Genome sequence of Pseudoalteromonas peptidolytica.</title>
        <authorList>
            <person name="Xie B.-B."/>
            <person name="Rong J.-C."/>
            <person name="Qin Q.-L."/>
            <person name="Zhang Y.-Z."/>
        </authorList>
    </citation>
    <scope>NUCLEOTIDE SEQUENCE [LARGE SCALE GENOMIC DNA]</scope>
    <source>
        <strain evidence="12 13">F12-50-A1</strain>
    </source>
</reference>
<comment type="catalytic activity">
    <reaction evidence="7">
        <text>Couples ATP hydrolysis with the unwinding of duplex DNA by translocating in the 3'-5' direction.</text>
        <dbReference type="EC" id="5.6.2.4"/>
    </reaction>
</comment>
<evidence type="ECO:0000256" key="3">
    <source>
        <dbReference type="ARBA" id="ARBA00022801"/>
    </source>
</evidence>
<dbReference type="InterPro" id="IPR014017">
    <property type="entry name" value="DNA_helicase_UvrD-like_C"/>
</dbReference>
<dbReference type="Gene3D" id="1.10.10.160">
    <property type="match status" value="1"/>
</dbReference>
<organism evidence="12 13">
    <name type="scientific">Pseudoalteromonas peptidolytica F12-50-A1</name>
    <dbReference type="NCBI Taxonomy" id="1315280"/>
    <lineage>
        <taxon>Bacteria</taxon>
        <taxon>Pseudomonadati</taxon>
        <taxon>Pseudomonadota</taxon>
        <taxon>Gammaproteobacteria</taxon>
        <taxon>Alteromonadales</taxon>
        <taxon>Pseudoalteromonadaceae</taxon>
        <taxon>Pseudoalteromonas</taxon>
    </lineage>
</organism>
<evidence type="ECO:0000313" key="12">
    <source>
        <dbReference type="EMBL" id="MBE0346155.1"/>
    </source>
</evidence>
<evidence type="ECO:0000256" key="4">
    <source>
        <dbReference type="ARBA" id="ARBA00022806"/>
    </source>
</evidence>
<keyword evidence="3 10" id="KW-0378">Hydrolase</keyword>
<dbReference type="GO" id="GO:0016787">
    <property type="term" value="F:hydrolase activity"/>
    <property type="evidence" value="ECO:0007669"/>
    <property type="project" value="UniProtKB-UniRule"/>
</dbReference>
<dbReference type="InterPro" id="IPR014016">
    <property type="entry name" value="UvrD-like_ATP-bd"/>
</dbReference>
<dbReference type="EC" id="5.6.2.4" evidence="8"/>
<evidence type="ECO:0000256" key="7">
    <source>
        <dbReference type="ARBA" id="ARBA00034617"/>
    </source>
</evidence>
<dbReference type="RefSeq" id="WP_147389099.1">
    <property type="nucleotide sequence ID" value="NZ_AQHF01000020.1"/>
</dbReference>
<keyword evidence="13" id="KW-1185">Reference proteome</keyword>
<evidence type="ECO:0000256" key="10">
    <source>
        <dbReference type="PROSITE-ProRule" id="PRU00560"/>
    </source>
</evidence>
<gene>
    <name evidence="12" type="primary">helD</name>
    <name evidence="12" type="ORF">PPEP_a1199</name>
</gene>
<dbReference type="SUPFAM" id="SSF52540">
    <property type="entry name" value="P-loop containing nucleoside triphosphate hydrolases"/>
    <property type="match status" value="1"/>
</dbReference>
<keyword evidence="4 10" id="KW-0347">Helicase</keyword>
<dbReference type="GO" id="GO:0005829">
    <property type="term" value="C:cytosol"/>
    <property type="evidence" value="ECO:0007669"/>
    <property type="project" value="TreeGrafter"/>
</dbReference>
<evidence type="ECO:0000256" key="2">
    <source>
        <dbReference type="ARBA" id="ARBA00022741"/>
    </source>
</evidence>
<dbReference type="Pfam" id="PF13361">
    <property type="entry name" value="UvrD_C"/>
    <property type="match status" value="1"/>
</dbReference>
<proteinExistence type="inferred from homology"/>
<evidence type="ECO:0000313" key="13">
    <source>
        <dbReference type="Proteomes" id="UP000660708"/>
    </source>
</evidence>
<feature type="domain" description="UvrD-like helicase ATP-binding" evidence="11">
    <location>
        <begin position="194"/>
        <end position="483"/>
    </location>
</feature>
<evidence type="ECO:0000256" key="5">
    <source>
        <dbReference type="ARBA" id="ARBA00022840"/>
    </source>
</evidence>
<dbReference type="PANTHER" id="PTHR11070">
    <property type="entry name" value="UVRD / RECB / PCRA DNA HELICASE FAMILY MEMBER"/>
    <property type="match status" value="1"/>
</dbReference>
<sequence length="657" mass="74812">MWVRELTCLIYQLIALHIFSRLFHGIRGAKYSKEGVFLSAKSAHTSVLFRDMCQPPTLSRRWLYQELKIQTETATYLILIKHHGANELIQTLQQHWIRHHGHHLHAKVKKIETLLSSRYLSQSIQKVVFDVAGSLWCSWKEVDKGILPKALEPMVATIREIASWTENDIAEFQFAFVAYYLGQDVLYFDQVESNPLTLAQRKACIIQDDRQLLLAAAGTGKTSVIKAKLGYLLHRKLANADQVLLLAYGNDAATEMRERCNDIANTLNCSTFHSLSMQIIEAVTGTKPVLSTLATDKAQFKLFISDAIQSLRQETHFEQAFHQFLDGQGIKQAQHVIELLSQMLPLIKQAQIMGEVESLIMRFNHQMTVPLAVLAEYQLYLTNEACIDFDDMLERAIHYVENDKFRVPWRYILVDEFQDISRVRAKLVQALLDKKTGSQLFAVGDDWQAIYRFSGGDIRLTTEFAKHFGKSTTTYLDKTFRYPQSILDTACEFICRNPEQIAKDLSSNQLGIKGQGVIKVPSGDEIMDAQQLLNLIEQRNEGAVSVLLLARNHKGLPDKAQVDNWRRLFPQLAISTNTFHGAKGTEADFTIVFGLKARLFPSKIKVPEIIEALLPAKGNYADAEERRLFYVALTRARKQCFLLEPDESPSYFLQEIA</sequence>
<dbReference type="CDD" id="cd17932">
    <property type="entry name" value="DEXQc_UvrD"/>
    <property type="match status" value="1"/>
</dbReference>
<dbReference type="GO" id="GO:0003677">
    <property type="term" value="F:DNA binding"/>
    <property type="evidence" value="ECO:0007669"/>
    <property type="project" value="InterPro"/>
</dbReference>
<evidence type="ECO:0000259" key="11">
    <source>
        <dbReference type="PROSITE" id="PS51198"/>
    </source>
</evidence>
<dbReference type="GO" id="GO:0005524">
    <property type="term" value="F:ATP binding"/>
    <property type="evidence" value="ECO:0007669"/>
    <property type="project" value="UniProtKB-UniRule"/>
</dbReference>
<evidence type="ECO:0000256" key="6">
    <source>
        <dbReference type="ARBA" id="ARBA00023235"/>
    </source>
</evidence>
<dbReference type="GO" id="GO:0000725">
    <property type="term" value="P:recombinational repair"/>
    <property type="evidence" value="ECO:0007669"/>
    <property type="project" value="TreeGrafter"/>
</dbReference>
<keyword evidence="6" id="KW-0413">Isomerase</keyword>
<dbReference type="AlphaFoldDB" id="A0A8I0T3N0"/>
<comment type="caution">
    <text evidence="12">The sequence shown here is derived from an EMBL/GenBank/DDBJ whole genome shotgun (WGS) entry which is preliminary data.</text>
</comment>
<dbReference type="InterPro" id="IPR000212">
    <property type="entry name" value="DNA_helicase_UvrD/REP"/>
</dbReference>
<dbReference type="Pfam" id="PF00580">
    <property type="entry name" value="UvrD-helicase"/>
    <property type="match status" value="1"/>
</dbReference>
<dbReference type="GO" id="GO:0043138">
    <property type="term" value="F:3'-5' DNA helicase activity"/>
    <property type="evidence" value="ECO:0007669"/>
    <property type="project" value="UniProtKB-EC"/>
</dbReference>
<name>A0A8I0T3N0_9GAMM</name>
<evidence type="ECO:0000256" key="9">
    <source>
        <dbReference type="ARBA" id="ARBA00048988"/>
    </source>
</evidence>
<dbReference type="InterPro" id="IPR027417">
    <property type="entry name" value="P-loop_NTPase"/>
</dbReference>
<dbReference type="PROSITE" id="PS51198">
    <property type="entry name" value="UVRD_HELICASE_ATP_BIND"/>
    <property type="match status" value="1"/>
</dbReference>
<keyword evidence="5 10" id="KW-0067">ATP-binding</keyword>
<dbReference type="InterPro" id="IPR013986">
    <property type="entry name" value="DExx_box_DNA_helicase_dom_sf"/>
</dbReference>
<dbReference type="Proteomes" id="UP000660708">
    <property type="component" value="Unassembled WGS sequence"/>
</dbReference>
<accession>A0A8I0T3N0</accession>
<dbReference type="Gene3D" id="3.40.50.300">
    <property type="entry name" value="P-loop containing nucleotide triphosphate hydrolases"/>
    <property type="match status" value="2"/>
</dbReference>
<comment type="similarity">
    <text evidence="1">Belongs to the helicase family. UvrD subfamily.</text>
</comment>
<protein>
    <recommendedName>
        <fullName evidence="8">DNA 3'-5' helicase</fullName>
        <ecNumber evidence="8">5.6.2.4</ecNumber>
    </recommendedName>
</protein>
<evidence type="ECO:0000256" key="1">
    <source>
        <dbReference type="ARBA" id="ARBA00009922"/>
    </source>
</evidence>
<keyword evidence="2 10" id="KW-0547">Nucleotide-binding</keyword>
<feature type="binding site" evidence="10">
    <location>
        <begin position="215"/>
        <end position="222"/>
    </location>
    <ligand>
        <name>ATP</name>
        <dbReference type="ChEBI" id="CHEBI:30616"/>
    </ligand>
</feature>
<comment type="catalytic activity">
    <reaction evidence="9">
        <text>ATP + H2O = ADP + phosphate + H(+)</text>
        <dbReference type="Rhea" id="RHEA:13065"/>
        <dbReference type="ChEBI" id="CHEBI:15377"/>
        <dbReference type="ChEBI" id="CHEBI:15378"/>
        <dbReference type="ChEBI" id="CHEBI:30616"/>
        <dbReference type="ChEBI" id="CHEBI:43474"/>
        <dbReference type="ChEBI" id="CHEBI:456216"/>
        <dbReference type="EC" id="5.6.2.4"/>
    </reaction>
</comment>
<dbReference type="PANTHER" id="PTHR11070:SF63">
    <property type="entry name" value="DNA HELICASE IV"/>
    <property type="match status" value="1"/>
</dbReference>
<evidence type="ECO:0000256" key="8">
    <source>
        <dbReference type="ARBA" id="ARBA00034808"/>
    </source>
</evidence>